<evidence type="ECO:0000256" key="2">
    <source>
        <dbReference type="ARBA" id="ARBA00022490"/>
    </source>
</evidence>
<dbReference type="GO" id="GO:1903094">
    <property type="term" value="P:negative regulation of protein K48-linked deubiquitination"/>
    <property type="evidence" value="ECO:0007669"/>
    <property type="project" value="TreeGrafter"/>
</dbReference>
<dbReference type="GO" id="GO:0032435">
    <property type="term" value="P:negative regulation of proteasomal ubiquitin-dependent protein catabolic process"/>
    <property type="evidence" value="ECO:0007669"/>
    <property type="project" value="TreeGrafter"/>
</dbReference>
<keyword evidence="3" id="KW-0175">Coiled coil</keyword>
<dbReference type="GO" id="GO:0036435">
    <property type="term" value="F:K48-linked polyubiquitin modification-dependent protein binding"/>
    <property type="evidence" value="ECO:0007669"/>
    <property type="project" value="TreeGrafter"/>
</dbReference>
<name>A0A3G2S552_MALR7</name>
<keyword evidence="7" id="KW-1185">Reference proteome</keyword>
<reference evidence="6 7" key="1">
    <citation type="submission" date="2018-10" db="EMBL/GenBank/DDBJ databases">
        <title>Complete genome sequence of Malassezia restricta CBS 7877.</title>
        <authorList>
            <person name="Morand S.C."/>
            <person name="Bertignac M."/>
            <person name="Iltis A."/>
            <person name="Kolder I."/>
            <person name="Pirovano W."/>
            <person name="Jourdain R."/>
            <person name="Clavaud C."/>
        </authorList>
    </citation>
    <scope>NUCLEOTIDE SEQUENCE [LARGE SCALE GENOMIC DNA]</scope>
    <source>
        <strain evidence="6 7">CBS 7877</strain>
    </source>
</reference>
<dbReference type="CDD" id="cd14270">
    <property type="entry name" value="UBA"/>
    <property type="match status" value="1"/>
</dbReference>
<dbReference type="OrthoDB" id="10254930at2759"/>
<dbReference type="GO" id="GO:0005737">
    <property type="term" value="C:cytoplasm"/>
    <property type="evidence" value="ECO:0007669"/>
    <property type="project" value="UniProtKB-SubCell"/>
</dbReference>
<dbReference type="PROSITE" id="PS50030">
    <property type="entry name" value="UBA"/>
    <property type="match status" value="1"/>
</dbReference>
<evidence type="ECO:0000313" key="7">
    <source>
        <dbReference type="Proteomes" id="UP000269793"/>
    </source>
</evidence>
<dbReference type="VEuPathDB" id="FungiDB:DNF11_2273"/>
<sequence>MSARESLMEMGFAPERIEWALRSTNGTLEAALDHIEMHQDEPVPPDATSPVGDDAESSETAVPQCNVCNKQFRDMDLAKYHADKSGHEDFSESAEAIKPLSPEEREKRLAELREKAALRRSAQEAEYAKDQRANEMIRRKAGQEAVQAREELERKERIKEAEKKRRERLEDMAAKERVRRQIEEDKQRRAEKAAREKELRQGIQKPAAPAVPLAAQLPKVSGHGTETRLRVRAPGGIWMGTLSVDATLNDVEKAVLSDGKGGSASSLAFSTTFPRKTYTSEECSQTLQALGLYPNAALEAQ</sequence>
<evidence type="ECO:0000256" key="4">
    <source>
        <dbReference type="SAM" id="MobiDB-lite"/>
    </source>
</evidence>
<dbReference type="AlphaFoldDB" id="A0A3G2S552"/>
<dbReference type="SUPFAM" id="SSF54236">
    <property type="entry name" value="Ubiquitin-like"/>
    <property type="match status" value="1"/>
</dbReference>
<dbReference type="PANTHER" id="PTHR46340">
    <property type="entry name" value="UBX DOMAIN-CONTAINING PROTEIN 1"/>
    <property type="match status" value="1"/>
</dbReference>
<dbReference type="Pfam" id="PF00789">
    <property type="entry name" value="UBX"/>
    <property type="match status" value="1"/>
</dbReference>
<proteinExistence type="predicted"/>
<dbReference type="GO" id="GO:0031397">
    <property type="term" value="P:negative regulation of protein ubiquitination"/>
    <property type="evidence" value="ECO:0007669"/>
    <property type="project" value="TreeGrafter"/>
</dbReference>
<dbReference type="InterPro" id="IPR001012">
    <property type="entry name" value="UBX_dom"/>
</dbReference>
<comment type="subcellular location">
    <subcellularLocation>
        <location evidence="1">Cytoplasm</location>
    </subcellularLocation>
</comment>
<feature type="region of interest" description="Disordered" evidence="4">
    <location>
        <begin position="37"/>
        <end position="62"/>
    </location>
</feature>
<dbReference type="GO" id="GO:0005634">
    <property type="term" value="C:nucleus"/>
    <property type="evidence" value="ECO:0007669"/>
    <property type="project" value="TreeGrafter"/>
</dbReference>
<accession>A0A3G2S552</accession>
<dbReference type="Pfam" id="PF22562">
    <property type="entry name" value="UBA_7"/>
    <property type="match status" value="1"/>
</dbReference>
<dbReference type="CDD" id="cd01767">
    <property type="entry name" value="UBX"/>
    <property type="match status" value="1"/>
</dbReference>
<evidence type="ECO:0000256" key="3">
    <source>
        <dbReference type="ARBA" id="ARBA00023054"/>
    </source>
</evidence>
<dbReference type="SUPFAM" id="SSF46934">
    <property type="entry name" value="UBA-like"/>
    <property type="match status" value="1"/>
</dbReference>
<dbReference type="PANTHER" id="PTHR46340:SF1">
    <property type="entry name" value="UBX DOMAIN-CONTAINING PROTEIN 1"/>
    <property type="match status" value="1"/>
</dbReference>
<feature type="region of interest" description="Disordered" evidence="4">
    <location>
        <begin position="121"/>
        <end position="212"/>
    </location>
</feature>
<organism evidence="6 7">
    <name type="scientific">Malassezia restricta (strain ATCC 96810 / NBRC 103918 / CBS 7877)</name>
    <name type="common">Seborrheic dermatitis infection agent</name>
    <dbReference type="NCBI Taxonomy" id="425264"/>
    <lineage>
        <taxon>Eukaryota</taxon>
        <taxon>Fungi</taxon>
        <taxon>Dikarya</taxon>
        <taxon>Basidiomycota</taxon>
        <taxon>Ustilaginomycotina</taxon>
        <taxon>Malasseziomycetes</taxon>
        <taxon>Malasseziales</taxon>
        <taxon>Malasseziaceae</taxon>
        <taxon>Malassezia</taxon>
    </lineage>
</organism>
<dbReference type="InterPro" id="IPR009060">
    <property type="entry name" value="UBA-like_sf"/>
</dbReference>
<protein>
    <submittedName>
        <fullName evidence="6">UBX domain-containing protein 1-B</fullName>
    </submittedName>
</protein>
<dbReference type="Proteomes" id="UP000269793">
    <property type="component" value="Chromosome IV"/>
</dbReference>
<evidence type="ECO:0000259" key="5">
    <source>
        <dbReference type="PROSITE" id="PS50030"/>
    </source>
</evidence>
<dbReference type="EMBL" id="CP033151">
    <property type="protein sequence ID" value="AYO43223.1"/>
    <property type="molecule type" value="Genomic_DNA"/>
</dbReference>
<feature type="domain" description="UBA" evidence="5">
    <location>
        <begin position="1"/>
        <end position="38"/>
    </location>
</feature>
<dbReference type="InterPro" id="IPR015940">
    <property type="entry name" value="UBA"/>
</dbReference>
<gene>
    <name evidence="6" type="primary">ubxn1-b</name>
    <name evidence="6" type="ORF">DNF11_2273</name>
</gene>
<dbReference type="InterPro" id="IPR029071">
    <property type="entry name" value="Ubiquitin-like_domsf"/>
</dbReference>
<feature type="compositionally biased region" description="Basic and acidic residues" evidence="4">
    <location>
        <begin position="121"/>
        <end position="200"/>
    </location>
</feature>
<evidence type="ECO:0000313" key="6">
    <source>
        <dbReference type="EMBL" id="AYO43223.1"/>
    </source>
</evidence>
<feature type="region of interest" description="Disordered" evidence="4">
    <location>
        <begin position="83"/>
        <end position="105"/>
    </location>
</feature>
<evidence type="ECO:0000256" key="1">
    <source>
        <dbReference type="ARBA" id="ARBA00004496"/>
    </source>
</evidence>
<dbReference type="Gene3D" id="3.10.20.90">
    <property type="entry name" value="Phosphatidylinositol 3-kinase Catalytic Subunit, Chain A, domain 1"/>
    <property type="match status" value="1"/>
</dbReference>
<dbReference type="STRING" id="425264.A0A3G2S552"/>
<dbReference type="Gene3D" id="1.10.8.10">
    <property type="entry name" value="DNA helicase RuvA subunit, C-terminal domain"/>
    <property type="match status" value="1"/>
</dbReference>
<keyword evidence="2" id="KW-0963">Cytoplasm</keyword>